<sequence>MREISVPAMVKVPESATLTDAPFSRAEADPGRIVLRRKAGDAWSAVTAGEFAAEVTGVAKGLIAAGVEPGDRVALLSQTRYEWTLFDYAVWAAGGVVVPVYETSSPEQIRWILADSGAKALVAETDAHLASVAEVRESLPELAHVWGIDGGGVAELTAAGADVTEEAFKERRTSRTGSDVATLIYTSGTTGRPKGCELTHFNFVSTARNSLQGALGEVTFEGSSTLLFLPLAHVFARLIEVGCIEGGVVLAHSDIPSLLPDLASFRPTFLLAVPRVFEKVYNGAEQKAAAGGGAKGKIFHAAAATAIAYSRALDAPGGPKTGLKIKHRVFDRLVYGKLREAVGGRVQFAVSGGAALGERLGHFFRGVGIVILEGYGLTETTAPATVNRPRAMRVGTVGRPIPGVDVRIADDGEVLVKGVNVLRGYWGNEAATKEAVEDGWFRTGDLGSLDPDGYLKITGRKKEILVTAGGKNVAPAPLEDRLRAHPLVSQCLVVGDGRKFIGALITLDEEALGPWAQAHGRSPGLTPAQAREDADVRAALDTAVAEANRSVSQAEAIKKYAILDVDFTEATGHLTPSLKVKRNVVLRDFADEIEALYS</sequence>
<evidence type="ECO:0000256" key="3">
    <source>
        <dbReference type="ARBA" id="ARBA00022832"/>
    </source>
</evidence>
<comment type="similarity">
    <text evidence="1">Belongs to the ATP-dependent AMP-binding enzyme family.</text>
</comment>
<protein>
    <recommendedName>
        <fullName evidence="5">Acyl-CoA synthetase</fullName>
    </recommendedName>
</protein>
<feature type="domain" description="AMP-dependent synthetase/ligase" evidence="6">
    <location>
        <begin position="25"/>
        <end position="426"/>
    </location>
</feature>
<keyword evidence="2" id="KW-0436">Ligase</keyword>
<dbReference type="InterPro" id="IPR042099">
    <property type="entry name" value="ANL_N_sf"/>
</dbReference>
<evidence type="ECO:0000313" key="7">
    <source>
        <dbReference type="EMBL" id="REE99533.1"/>
    </source>
</evidence>
<accession>A0A3D9SZP3</accession>
<dbReference type="InterPro" id="IPR000873">
    <property type="entry name" value="AMP-dep_synth/lig_dom"/>
</dbReference>
<dbReference type="EMBL" id="QTTT01000001">
    <property type="protein sequence ID" value="REE99533.1"/>
    <property type="molecule type" value="Genomic_DNA"/>
</dbReference>
<dbReference type="Pfam" id="PF00501">
    <property type="entry name" value="AMP-binding"/>
    <property type="match status" value="1"/>
</dbReference>
<dbReference type="CDD" id="cd05907">
    <property type="entry name" value="VL_LC_FACS_like"/>
    <property type="match status" value="1"/>
</dbReference>
<gene>
    <name evidence="7" type="ORF">DFJ69_5046</name>
</gene>
<organism evidence="7 8">
    <name type="scientific">Thermomonospora umbrina</name>
    <dbReference type="NCBI Taxonomy" id="111806"/>
    <lineage>
        <taxon>Bacteria</taxon>
        <taxon>Bacillati</taxon>
        <taxon>Actinomycetota</taxon>
        <taxon>Actinomycetes</taxon>
        <taxon>Streptosporangiales</taxon>
        <taxon>Thermomonosporaceae</taxon>
        <taxon>Thermomonospora</taxon>
    </lineage>
</organism>
<keyword evidence="8" id="KW-1185">Reference proteome</keyword>
<dbReference type="RefSeq" id="WP_211328731.1">
    <property type="nucleotide sequence ID" value="NZ_QTTT01000001.1"/>
</dbReference>
<proteinExistence type="inferred from homology"/>
<evidence type="ECO:0000256" key="5">
    <source>
        <dbReference type="ARBA" id="ARBA00032875"/>
    </source>
</evidence>
<dbReference type="PANTHER" id="PTHR43272">
    <property type="entry name" value="LONG-CHAIN-FATTY-ACID--COA LIGASE"/>
    <property type="match status" value="1"/>
</dbReference>
<dbReference type="Proteomes" id="UP000256661">
    <property type="component" value="Unassembled WGS sequence"/>
</dbReference>
<dbReference type="SUPFAM" id="SSF56801">
    <property type="entry name" value="Acetyl-CoA synthetase-like"/>
    <property type="match status" value="1"/>
</dbReference>
<dbReference type="GO" id="GO:0004467">
    <property type="term" value="F:long-chain fatty acid-CoA ligase activity"/>
    <property type="evidence" value="ECO:0007669"/>
    <property type="project" value="TreeGrafter"/>
</dbReference>
<dbReference type="GO" id="GO:0016020">
    <property type="term" value="C:membrane"/>
    <property type="evidence" value="ECO:0007669"/>
    <property type="project" value="TreeGrafter"/>
</dbReference>
<evidence type="ECO:0000256" key="4">
    <source>
        <dbReference type="ARBA" id="ARBA00023098"/>
    </source>
</evidence>
<dbReference type="Pfam" id="PF23562">
    <property type="entry name" value="AMP-binding_C_3"/>
    <property type="match status" value="1"/>
</dbReference>
<evidence type="ECO:0000259" key="6">
    <source>
        <dbReference type="Pfam" id="PF00501"/>
    </source>
</evidence>
<reference evidence="7 8" key="1">
    <citation type="submission" date="2018-08" db="EMBL/GenBank/DDBJ databases">
        <title>Sequencing the genomes of 1000 actinobacteria strains.</title>
        <authorList>
            <person name="Klenk H.-P."/>
        </authorList>
    </citation>
    <scope>NUCLEOTIDE SEQUENCE [LARGE SCALE GENOMIC DNA]</scope>
    <source>
        <strain evidence="7 8">DSM 43927</strain>
    </source>
</reference>
<dbReference type="InterPro" id="IPR020845">
    <property type="entry name" value="AMP-binding_CS"/>
</dbReference>
<name>A0A3D9SZP3_9ACTN</name>
<dbReference type="PANTHER" id="PTHR43272:SF32">
    <property type="entry name" value="AMP-DEPENDENT SYNTHETASE_LIGASE DOMAIN-CONTAINING PROTEIN"/>
    <property type="match status" value="1"/>
</dbReference>
<evidence type="ECO:0000313" key="8">
    <source>
        <dbReference type="Proteomes" id="UP000256661"/>
    </source>
</evidence>
<keyword evidence="4" id="KW-0443">Lipid metabolism</keyword>
<dbReference type="AlphaFoldDB" id="A0A3D9SZP3"/>
<keyword evidence="3" id="KW-0276">Fatty acid metabolism</keyword>
<evidence type="ECO:0000256" key="2">
    <source>
        <dbReference type="ARBA" id="ARBA00022598"/>
    </source>
</evidence>
<evidence type="ECO:0000256" key="1">
    <source>
        <dbReference type="ARBA" id="ARBA00006432"/>
    </source>
</evidence>
<dbReference type="Gene3D" id="3.40.50.12780">
    <property type="entry name" value="N-terminal domain of ligase-like"/>
    <property type="match status" value="1"/>
</dbReference>
<comment type="caution">
    <text evidence="7">The sequence shown here is derived from an EMBL/GenBank/DDBJ whole genome shotgun (WGS) entry which is preliminary data.</text>
</comment>
<dbReference type="PROSITE" id="PS00455">
    <property type="entry name" value="AMP_BINDING"/>
    <property type="match status" value="1"/>
</dbReference>